<accession>A0AA36J1W4</accession>
<proteinExistence type="predicted"/>
<gene>
    <name evidence="2" type="ORF">EVOR1521_LOCUS21580</name>
</gene>
<feature type="transmembrane region" description="Helical" evidence="1">
    <location>
        <begin position="43"/>
        <end position="70"/>
    </location>
</feature>
<dbReference type="Gene3D" id="3.40.50.150">
    <property type="entry name" value="Vaccinia Virus protein VP39"/>
    <property type="match status" value="1"/>
</dbReference>
<dbReference type="AlphaFoldDB" id="A0AA36J1W4"/>
<organism evidence="2 3">
    <name type="scientific">Effrenium voratum</name>
    <dbReference type="NCBI Taxonomy" id="2562239"/>
    <lineage>
        <taxon>Eukaryota</taxon>
        <taxon>Sar</taxon>
        <taxon>Alveolata</taxon>
        <taxon>Dinophyceae</taxon>
        <taxon>Suessiales</taxon>
        <taxon>Symbiodiniaceae</taxon>
        <taxon>Effrenium</taxon>
    </lineage>
</organism>
<keyword evidence="1" id="KW-1133">Transmembrane helix</keyword>
<reference evidence="2" key="1">
    <citation type="submission" date="2023-08" db="EMBL/GenBank/DDBJ databases">
        <authorList>
            <person name="Chen Y."/>
            <person name="Shah S."/>
            <person name="Dougan E. K."/>
            <person name="Thang M."/>
            <person name="Chan C."/>
        </authorList>
    </citation>
    <scope>NUCLEOTIDE SEQUENCE</scope>
</reference>
<dbReference type="InterPro" id="IPR029063">
    <property type="entry name" value="SAM-dependent_MTases_sf"/>
</dbReference>
<evidence type="ECO:0008006" key="4">
    <source>
        <dbReference type="Google" id="ProtNLM"/>
    </source>
</evidence>
<sequence length="300" mass="34095">MCADRVRSRIGRARDEEIGQDFHHSEESKRMFRWQCGSGPRRVAGLVVAGFLLTFLFSIRAQAGFGYVFVQCVFKAHHSLDDYTKSGAEYGSVSAIVEGADKGWASIDFPTDKATRHNYTRSYDILLAPYQHTAKNVLELGIKKGGSIKLWREYFDAGAFIYGMDIDHGCPTFPRDGHIKSIFLDTNNREDVLKAVGDIRFDVIVDDGCHTNLCIWKSFNTLFPLLQPHGLYLVEDYPKYFLYTLEKYFHKNSSNQFYIVGDRADEEVLLAILPPSSWALQPEVTRKMSWKLVKPIGGEA</sequence>
<dbReference type="Proteomes" id="UP001178507">
    <property type="component" value="Unassembled WGS sequence"/>
</dbReference>
<keyword evidence="1" id="KW-0472">Membrane</keyword>
<dbReference type="SUPFAM" id="SSF53335">
    <property type="entry name" value="S-adenosyl-L-methionine-dependent methyltransferases"/>
    <property type="match status" value="1"/>
</dbReference>
<comment type="caution">
    <text evidence="2">The sequence shown here is derived from an EMBL/GenBank/DDBJ whole genome shotgun (WGS) entry which is preliminary data.</text>
</comment>
<dbReference type="EMBL" id="CAUJNA010003272">
    <property type="protein sequence ID" value="CAJ1397602.1"/>
    <property type="molecule type" value="Genomic_DNA"/>
</dbReference>
<keyword evidence="1" id="KW-0812">Transmembrane</keyword>
<name>A0AA36J1W4_9DINO</name>
<evidence type="ECO:0000313" key="2">
    <source>
        <dbReference type="EMBL" id="CAJ1397602.1"/>
    </source>
</evidence>
<evidence type="ECO:0000313" key="3">
    <source>
        <dbReference type="Proteomes" id="UP001178507"/>
    </source>
</evidence>
<protein>
    <recommendedName>
        <fullName evidence="4">Class I SAM-dependent methyltransferase</fullName>
    </recommendedName>
</protein>
<evidence type="ECO:0000256" key="1">
    <source>
        <dbReference type="SAM" id="Phobius"/>
    </source>
</evidence>
<keyword evidence="3" id="KW-1185">Reference proteome</keyword>